<proteinExistence type="predicted"/>
<evidence type="ECO:0008006" key="3">
    <source>
        <dbReference type="Google" id="ProtNLM"/>
    </source>
</evidence>
<dbReference type="RefSeq" id="WP_016519262.1">
    <property type="nucleotide sequence ID" value="NZ_KE332512.1"/>
</dbReference>
<comment type="caution">
    <text evidence="1">The sequence shown here is derived from an EMBL/GenBank/DDBJ whole genome shotgun (WGS) entry which is preliminary data.</text>
</comment>
<evidence type="ECO:0000313" key="1">
    <source>
        <dbReference type="EMBL" id="EPF46455.1"/>
    </source>
</evidence>
<dbReference type="HOGENOM" id="CLU_1348436_0_0_12"/>
<dbReference type="EMBL" id="ATFC01000009">
    <property type="protein sequence ID" value="EPF46455.1"/>
    <property type="molecule type" value="Genomic_DNA"/>
</dbReference>
<dbReference type="AlphaFoldDB" id="S3L9P3"/>
<gene>
    <name evidence="1" type="ORF">HMPREF1222_01977</name>
</gene>
<name>S3L9P3_9SPIR</name>
<reference evidence="1 2" key="1">
    <citation type="submission" date="2013-04" db="EMBL/GenBank/DDBJ databases">
        <title>The Genome Sequence of Treponema vincentii F0403.</title>
        <authorList>
            <consortium name="The Broad Institute Genomics Platform"/>
            <person name="Earl A."/>
            <person name="Ward D."/>
            <person name="Feldgarden M."/>
            <person name="Gevers D."/>
            <person name="Leonetti C."/>
            <person name="Izard J."/>
            <person name="Walker B."/>
            <person name="Young S."/>
            <person name="Zeng Q."/>
            <person name="Gargeya S."/>
            <person name="Fitzgerald M."/>
            <person name="Haas B."/>
            <person name="Abouelleil A."/>
            <person name="Allen A.W."/>
            <person name="Alvarado L."/>
            <person name="Arachchi H.M."/>
            <person name="Berlin A.M."/>
            <person name="Chapman S.B."/>
            <person name="Gainer-Dewar J."/>
            <person name="Goldberg J."/>
            <person name="Griggs A."/>
            <person name="Gujja S."/>
            <person name="Hansen M."/>
            <person name="Howarth C."/>
            <person name="Imamovic A."/>
            <person name="Ireland A."/>
            <person name="Larimer J."/>
            <person name="McCowan C."/>
            <person name="Murphy C."/>
            <person name="Pearson M."/>
            <person name="Poon T.W."/>
            <person name="Priest M."/>
            <person name="Roberts A."/>
            <person name="Saif S."/>
            <person name="Shea T."/>
            <person name="Sisk P."/>
            <person name="Sykes S."/>
            <person name="Wortman J."/>
            <person name="Nusbaum C."/>
            <person name="Birren B."/>
        </authorList>
    </citation>
    <scope>NUCLEOTIDE SEQUENCE [LARGE SCALE GENOMIC DNA]</scope>
    <source>
        <strain evidence="1 2">F0403</strain>
    </source>
</reference>
<dbReference type="Proteomes" id="UP000014605">
    <property type="component" value="Unassembled WGS sequence"/>
</dbReference>
<dbReference type="GeneID" id="301462097"/>
<keyword evidence="2" id="KW-1185">Reference proteome</keyword>
<organism evidence="1 2">
    <name type="scientific">Treponema vincentii F0403</name>
    <dbReference type="NCBI Taxonomy" id="1125702"/>
    <lineage>
        <taxon>Bacteria</taxon>
        <taxon>Pseudomonadati</taxon>
        <taxon>Spirochaetota</taxon>
        <taxon>Spirochaetia</taxon>
        <taxon>Spirochaetales</taxon>
        <taxon>Treponemataceae</taxon>
        <taxon>Treponema</taxon>
    </lineage>
</organism>
<protein>
    <recommendedName>
        <fullName evidence="3">Tail fiber protein</fullName>
    </recommendedName>
</protein>
<sequence>MGTVNLGQVAALIKSVAVEVLHGGAAPTVRNAGTKANAELVFGIPDTRNMIINILKNGYIQWPGMKSPLEDTSLHFEGYSWYEVNYRGNFFRAKGDNAKTFSSVRLKKEQVKNGIFAFQVDEQQDAIRNITGRFDTQGNSVSNSASGAFYPIRYGYVDGGYSSGSNYLNEVGLDLSKIEGYPIAEENRSRNLTFIVWALVKDE</sequence>
<accession>S3L9P3</accession>
<evidence type="ECO:0000313" key="2">
    <source>
        <dbReference type="Proteomes" id="UP000014605"/>
    </source>
</evidence>
<dbReference type="PATRIC" id="fig|1125702.3.peg.2034"/>